<evidence type="ECO:0000313" key="1">
    <source>
        <dbReference type="EMBL" id="RAH47517.1"/>
    </source>
</evidence>
<accession>A0ACD1GE66</accession>
<name>A0ACD1GE66_9EURO</name>
<dbReference type="Proteomes" id="UP000249057">
    <property type="component" value="Unassembled WGS sequence"/>
</dbReference>
<proteinExistence type="predicted"/>
<sequence length="211" mass="22534">MSDNQPAGNSEDGLGFRIEGFGVVILPFSLLEHLLHLTRPEIEAQNRSDHTVIHSALLGSSEFHDLVEDGTIPVHPLDLISLSDEDGDGGDADNNDNGDGHIPDEEVEEVGVDDWDEMEDVEEVEEEEEEEEGEEEDEVMDVARDELTCANEIPTYASPAEEVLTAGCTAMGTPSSSSATPVLVILGGSPLNGRLAIESTIIAGGDPRVAM</sequence>
<dbReference type="EMBL" id="KZ825329">
    <property type="protein sequence ID" value="RAH47517.1"/>
    <property type="molecule type" value="Genomic_DNA"/>
</dbReference>
<organism evidence="1 2">
    <name type="scientific">Aspergillus brunneoviolaceus CBS 621.78</name>
    <dbReference type="NCBI Taxonomy" id="1450534"/>
    <lineage>
        <taxon>Eukaryota</taxon>
        <taxon>Fungi</taxon>
        <taxon>Dikarya</taxon>
        <taxon>Ascomycota</taxon>
        <taxon>Pezizomycotina</taxon>
        <taxon>Eurotiomycetes</taxon>
        <taxon>Eurotiomycetidae</taxon>
        <taxon>Eurotiales</taxon>
        <taxon>Aspergillaceae</taxon>
        <taxon>Aspergillus</taxon>
        <taxon>Aspergillus subgen. Circumdati</taxon>
    </lineage>
</organism>
<evidence type="ECO:0000313" key="2">
    <source>
        <dbReference type="Proteomes" id="UP000249057"/>
    </source>
</evidence>
<keyword evidence="2" id="KW-1185">Reference proteome</keyword>
<gene>
    <name evidence="1" type="ORF">BO95DRAFT_480741</name>
</gene>
<protein>
    <submittedName>
        <fullName evidence="1">Uncharacterized protein</fullName>
    </submittedName>
</protein>
<reference evidence="1" key="1">
    <citation type="submission" date="2018-02" db="EMBL/GenBank/DDBJ databases">
        <title>The genomes of Aspergillus section Nigri reveals drivers in fungal speciation.</title>
        <authorList>
            <consortium name="DOE Joint Genome Institute"/>
            <person name="Vesth T.C."/>
            <person name="Nybo J."/>
            <person name="Theobald S."/>
            <person name="Brandl J."/>
            <person name="Frisvad J.C."/>
            <person name="Nielsen K.F."/>
            <person name="Lyhne E.K."/>
            <person name="Kogle M.E."/>
            <person name="Kuo A."/>
            <person name="Riley R."/>
            <person name="Clum A."/>
            <person name="Nolan M."/>
            <person name="Lipzen A."/>
            <person name="Salamov A."/>
            <person name="Henrissat B."/>
            <person name="Wiebenga A."/>
            <person name="De vries R.P."/>
            <person name="Grigoriev I.V."/>
            <person name="Mortensen U.H."/>
            <person name="Andersen M.R."/>
            <person name="Baker S.E."/>
        </authorList>
    </citation>
    <scope>NUCLEOTIDE SEQUENCE</scope>
    <source>
        <strain evidence="1">CBS 621.78</strain>
    </source>
</reference>